<dbReference type="SUPFAM" id="SSF52151">
    <property type="entry name" value="FabD/lysophospholipase-like"/>
    <property type="match status" value="1"/>
</dbReference>
<dbReference type="EMBL" id="JABEXW010000471">
    <property type="protein sequence ID" value="KAF4963480.1"/>
    <property type="molecule type" value="Genomic_DNA"/>
</dbReference>
<dbReference type="Pfam" id="PF14765">
    <property type="entry name" value="PS-DH"/>
    <property type="match status" value="1"/>
</dbReference>
<dbReference type="SMART" id="SM00822">
    <property type="entry name" value="PKS_KR"/>
    <property type="match status" value="1"/>
</dbReference>
<dbReference type="Gene3D" id="3.40.366.10">
    <property type="entry name" value="Malonyl-Coenzyme A Acyl Carrier Protein, domain 2"/>
    <property type="match status" value="1"/>
</dbReference>
<keyword evidence="5" id="KW-0511">Multifunctional enzyme</keyword>
<dbReference type="InterPro" id="IPR050091">
    <property type="entry name" value="PKS_NRPS_Biosynth_Enz"/>
</dbReference>
<feature type="active site" description="Proton acceptor; for dehydratase activity" evidence="6">
    <location>
        <position position="992"/>
    </location>
</feature>
<evidence type="ECO:0000256" key="6">
    <source>
        <dbReference type="PROSITE-ProRule" id="PRU01363"/>
    </source>
</evidence>
<dbReference type="InterPro" id="IPR001227">
    <property type="entry name" value="Ac_transferase_dom_sf"/>
</dbReference>
<dbReference type="PROSITE" id="PS52004">
    <property type="entry name" value="KS3_2"/>
    <property type="match status" value="1"/>
</dbReference>
<dbReference type="SMART" id="SM00827">
    <property type="entry name" value="PKS_AT"/>
    <property type="match status" value="1"/>
</dbReference>
<dbReference type="Pfam" id="PF00698">
    <property type="entry name" value="Acyl_transf_1"/>
    <property type="match status" value="1"/>
</dbReference>
<dbReference type="InterPro" id="IPR036291">
    <property type="entry name" value="NAD(P)-bd_dom_sf"/>
</dbReference>
<keyword evidence="4" id="KW-0560">Oxidoreductase</keyword>
<dbReference type="Pfam" id="PF16197">
    <property type="entry name" value="KAsynt_C_assoc"/>
    <property type="match status" value="1"/>
</dbReference>
<feature type="region of interest" description="C-terminal hotdog fold" evidence="6">
    <location>
        <begin position="1110"/>
        <end position="1262"/>
    </location>
</feature>
<feature type="region of interest" description="N-terminal hotdog fold" evidence="6">
    <location>
        <begin position="960"/>
        <end position="1096"/>
    </location>
</feature>
<evidence type="ECO:0000256" key="5">
    <source>
        <dbReference type="ARBA" id="ARBA00023268"/>
    </source>
</evidence>
<organism evidence="9 10">
    <name type="scientific">Fusarium sarcochroum</name>
    <dbReference type="NCBI Taxonomy" id="1208366"/>
    <lineage>
        <taxon>Eukaryota</taxon>
        <taxon>Fungi</taxon>
        <taxon>Dikarya</taxon>
        <taxon>Ascomycota</taxon>
        <taxon>Pezizomycotina</taxon>
        <taxon>Sordariomycetes</taxon>
        <taxon>Hypocreomycetidae</taxon>
        <taxon>Hypocreales</taxon>
        <taxon>Nectriaceae</taxon>
        <taxon>Fusarium</taxon>
        <taxon>Fusarium lateritium species complex</taxon>
    </lineage>
</organism>
<dbReference type="Gene3D" id="3.40.50.720">
    <property type="entry name" value="NAD(P)-binding Rossmann-like Domain"/>
    <property type="match status" value="1"/>
</dbReference>
<dbReference type="InterPro" id="IPR057326">
    <property type="entry name" value="KR_dom"/>
</dbReference>
<dbReference type="Gene3D" id="3.30.70.3290">
    <property type="match status" value="1"/>
</dbReference>
<evidence type="ECO:0000313" key="10">
    <source>
        <dbReference type="Proteomes" id="UP000622797"/>
    </source>
</evidence>
<keyword evidence="1" id="KW-0596">Phosphopantetheine</keyword>
<dbReference type="InterPro" id="IPR029063">
    <property type="entry name" value="SAM-dependent_MTases_sf"/>
</dbReference>
<evidence type="ECO:0008006" key="11">
    <source>
        <dbReference type="Google" id="ProtNLM"/>
    </source>
</evidence>
<dbReference type="PROSITE" id="PS52019">
    <property type="entry name" value="PKS_MFAS_DH"/>
    <property type="match status" value="1"/>
</dbReference>
<dbReference type="Proteomes" id="UP000622797">
    <property type="component" value="Unassembled WGS sequence"/>
</dbReference>
<proteinExistence type="predicted"/>
<dbReference type="OrthoDB" id="329835at2759"/>
<feature type="domain" description="Ketosynthase family 3 (KS3)" evidence="7">
    <location>
        <begin position="9"/>
        <end position="435"/>
    </location>
</feature>
<evidence type="ECO:0000256" key="1">
    <source>
        <dbReference type="ARBA" id="ARBA00022450"/>
    </source>
</evidence>
<dbReference type="SUPFAM" id="SSF50129">
    <property type="entry name" value="GroES-like"/>
    <property type="match status" value="1"/>
</dbReference>
<accession>A0A8H4TSY3</accession>
<dbReference type="SMART" id="SM00829">
    <property type="entry name" value="PKS_ER"/>
    <property type="match status" value="1"/>
</dbReference>
<feature type="active site" description="Proton donor; for dehydratase activity" evidence="6">
    <location>
        <position position="1175"/>
    </location>
</feature>
<dbReference type="SUPFAM" id="SSF55048">
    <property type="entry name" value="Probable ACP-binding domain of malonyl-CoA ACP transacylase"/>
    <property type="match status" value="1"/>
</dbReference>
<keyword evidence="3" id="KW-0808">Transferase</keyword>
<dbReference type="InterPro" id="IPR014031">
    <property type="entry name" value="Ketoacyl_synth_C"/>
</dbReference>
<dbReference type="CDD" id="cd05195">
    <property type="entry name" value="enoyl_red"/>
    <property type="match status" value="1"/>
</dbReference>
<dbReference type="Gene3D" id="3.90.180.10">
    <property type="entry name" value="Medium-chain alcohol dehydrogenases, catalytic domain"/>
    <property type="match status" value="1"/>
</dbReference>
<dbReference type="InterPro" id="IPR014043">
    <property type="entry name" value="Acyl_transferase_dom"/>
</dbReference>
<gene>
    <name evidence="9" type="ORF">FSARC_8529</name>
</gene>
<dbReference type="SMART" id="SM00825">
    <property type="entry name" value="PKS_KS"/>
    <property type="match status" value="1"/>
</dbReference>
<dbReference type="InterPro" id="IPR016035">
    <property type="entry name" value="Acyl_Trfase/lysoPLipase"/>
</dbReference>
<dbReference type="SMART" id="SM00826">
    <property type="entry name" value="PKS_DH"/>
    <property type="match status" value="1"/>
</dbReference>
<dbReference type="InterPro" id="IPR013968">
    <property type="entry name" value="PKS_KR"/>
</dbReference>
<dbReference type="GO" id="GO:0044550">
    <property type="term" value="P:secondary metabolite biosynthetic process"/>
    <property type="evidence" value="ECO:0007669"/>
    <property type="project" value="TreeGrafter"/>
</dbReference>
<dbReference type="CDD" id="cd00833">
    <property type="entry name" value="PKS"/>
    <property type="match status" value="1"/>
</dbReference>
<keyword evidence="10" id="KW-1185">Reference proteome</keyword>
<dbReference type="Pfam" id="PF08242">
    <property type="entry name" value="Methyltransf_12"/>
    <property type="match status" value="1"/>
</dbReference>
<dbReference type="GO" id="GO:0006633">
    <property type="term" value="P:fatty acid biosynthetic process"/>
    <property type="evidence" value="ECO:0007669"/>
    <property type="project" value="TreeGrafter"/>
</dbReference>
<dbReference type="InterPro" id="IPR020841">
    <property type="entry name" value="PKS_Beta-ketoAc_synthase_dom"/>
</dbReference>
<dbReference type="Pfam" id="PF00109">
    <property type="entry name" value="ketoacyl-synt"/>
    <property type="match status" value="1"/>
</dbReference>
<reference evidence="9" key="1">
    <citation type="journal article" date="2020" name="BMC Genomics">
        <title>Correction to: Identification and distribution of gene clusters required for synthesis of sphingolipid metabolism inhibitors in diverse species of the filamentous fungus Fusarium.</title>
        <authorList>
            <person name="Kim H.S."/>
            <person name="Lohmar J.M."/>
            <person name="Busman M."/>
            <person name="Brown D.W."/>
            <person name="Naumann T.A."/>
            <person name="Divon H.H."/>
            <person name="Lysoe E."/>
            <person name="Uhlig S."/>
            <person name="Proctor R.H."/>
        </authorList>
    </citation>
    <scope>NUCLEOTIDE SEQUENCE</scope>
    <source>
        <strain evidence="9">NRRL 20472</strain>
    </source>
</reference>
<dbReference type="InterPro" id="IPR016039">
    <property type="entry name" value="Thiolase-like"/>
</dbReference>
<dbReference type="InterPro" id="IPR013154">
    <property type="entry name" value="ADH-like_N"/>
</dbReference>
<sequence>MPSQVSQWREPIAIVSMACRLPGGIDKPLDLWDHVRAGRSSATAIPKDRFNAENFLSMDPNQKGAQAFRGAHFVKRDIKQFDHKFFGISKDTATAMDPQQKQLLEVVYECLESANISMEKISNSKIGCYCAMFVSDYHDMLMQDPEYLPTFIAIGTTRTMLANRISHALDLGGPSVTIDTACSGALVALHLACQALQAGECDGAVIGASNLFLSPDYALSLTRLGAIAADGQCKTFDASANGYGRGEGTNAVYVKRLSDAIRDGDNIRAIIRGTSSNSSGATPAITEPSGRAQGDTILQAYAQAGITDFSETGYFECHGTGTPVGDCIELGAVGSVFAASHKSQDPLWVGSTKPNVGHSEAASGLSSLIKVVLALEKGEIPPNTNYKTPNPKIDFEGWRVRVPTSPHPWPTKSIRRASVNSLGIGGSTAHAVVEFYEPPKITNRSANGGNGVNGVNGVDGTNGTNGTNITNGVNGHHEAEEQVNKPSFLLFTSGASRSSRDTNTLNLLEFLKTHDECHSLTGPLVTALNARSQIHARPWKSYAVAQSVDDLIQQLANNALKSNQAPSSGAAPRILFTFTGQGAMWSQMGKRLFEAFPVARNTLYSLEQVVKELQSSKKSTWSLIDKLSAELSQEEINSPTLAHPLSIAVQIALADVLSSWGVLPDGVVGHSGGETAAAYACGALTASEAITVAYYRGIACENAPAGTMLAVRSAPKAKELQDALERNDVQIACFNGPQNLTLAGSAEGVQNVATELSSHGIVSRAVAVTRPYHTRAMKSVLDDYVGQLQGVLHPKAGRVPMYSSVSGLELKGTEVDADYWGSNLVSPVLYTEAVTLAMTQTDRKFDLCVELGPHSLLSRPTSEIVKSLTDSPQLPYFSTMLRNADSSQQLMSLAGDLVLSGKQLNLEQVNRASSVAAGKSGRLPNDLQDNLPPYAWDYSSTPWTEPQNSSEWRFRKAPRHEILGSRCRGVNPSAPTWRNRVSIEDAPWLVDHQVNGIVTFSFTTGIAMVVEAMMQVQEETKEIDWANHSFEFEDFVFSNSIILPDEKPIELFLTLIPENDKARSDETWYDFTISSLRGDVDIRHCHGKAAVLESKDDGALLRRTSWHHMPLNVPLKSYYKSLERVGYGYGPKFQLLSEVRVRPSLSACSAKIDISPVAQSPVRGQRYLLHPAMMDAALQTPALANRSGYYQEIDTLLLPSRMKRISIRMPAENTDIASCTTHTSPVGFSRIEGTVECYDASSKPFFVVEGLQMDRATGDDQTTLPWLRLTWRPDIGDISNNDPMLNSIQIKSLPAEKKLVNLENLVKELIPLIVENGIAKGKDLAPHLEMYHSWLLDQADLHKERLLARHQLENGSATAQGAISNVVSKSGIPETVDASIVSQLAINMGRIFRGEVEALAVWLENDLLYRFYEESIFTTSMNQKLLSVAELLAHKNPNMKILEIGAGTGGATTELLRGFSKAGGPNAYQSFTFTDISAGFFDKAKKKFAEWDRIEFKTLDVEKDIAEQGFTEKYDLVVAANVLHATADLKFAMKNIRSLLRDDGYLLVGELSEDLTSANFLWGPLTGWWLRPRSPGRSGPGLTMDEWREELAEDFDSVSEIEAKHDKSDIDQLSSTIVMMARAKPADYTLPGSLSEKQVHIAGIGGDLSTRDHIERYLGQRGISATSSNLEELSSQQWSGDWLILVDEAEGSLLASLRPEQLDALKSCLTKPIKCIWVTRKVYLDPQNTTGGLVTGFARTLRMENSQLELYTLDLSSEGDVIPNIIYHVLERIHYSHDDPISKLDYEVAEKDGQLWTCRLVNDAPLENAFGPARKMKAPATQVVQTPHHLVVREPGILESLTMAQDDEYLALPDGHVLVEVRAVGLDERDGRIAEGSLPATEFGRECSGIVVSCAANVTSLSPGDRVAIIGQGTFTTHYLAPSDCCRKIPDWLSFEDAAAIPTSFVTSLYALTTVARVSTGQKILVVNAMSSQGIALIKIATALKLDVYATISDKDKSVLTKHGICSSKISIIPTSAGRSSVSRVTDGKAYKLVLNTRSGQYAEFSHLVANRGTYIEIGLGETHGDEFYLRPNKNVMFASIDLTDAYHESKQDLGKLLDQLIDMVERREIDVDMSVSMTGLHSLQSAFSTLLEGNQQKQVVSFTNVDDEQLIKTRPKTSCFNERKTYIITGGLGGLGRAIAVWMASYGARNLILATSSVSRAMESGDLLQQLSSYGCNARVEVCDVGDFAAVERLVATIETPVGGVIHSALRLRDRFFEDTTLEDFDVVFGPKVNGSLNLHKCLLNHDLDFFVMLSSGCGVLGNEGQSNYAASSTFLDTFARYRQSLGLPASSVDLGFVEDVGNISERPEIQASLLSRGLRPITVRDVLRVVEGAIATGSPKNRNIAADSSYDDFSQSQIVLSFGMIDKATAEWQSWAKDAKFGLLRSRAADNAAIDSDSDTGESAVQTAVKAFRNTLGRLADVSEGKDAALQPVVCSALVAKLAQVLSMKVGEIQPTRSAVQYGMDSLIAIEYPGSGN</sequence>
<name>A0A8H4TSY3_9HYPO</name>
<dbReference type="Pfam" id="PF08659">
    <property type="entry name" value="KR"/>
    <property type="match status" value="1"/>
</dbReference>
<dbReference type="PANTHER" id="PTHR43775:SF37">
    <property type="entry name" value="SI:DKEY-61P9.11"/>
    <property type="match status" value="1"/>
</dbReference>
<dbReference type="PANTHER" id="PTHR43775">
    <property type="entry name" value="FATTY ACID SYNTHASE"/>
    <property type="match status" value="1"/>
</dbReference>
<evidence type="ECO:0000256" key="4">
    <source>
        <dbReference type="ARBA" id="ARBA00023002"/>
    </source>
</evidence>
<dbReference type="Pfam" id="PF23114">
    <property type="entry name" value="NAD-bd_HRPKS_sdrA"/>
    <property type="match status" value="1"/>
</dbReference>
<evidence type="ECO:0000313" key="9">
    <source>
        <dbReference type="EMBL" id="KAF4963480.1"/>
    </source>
</evidence>
<dbReference type="InterPro" id="IPR032821">
    <property type="entry name" value="PKS_assoc"/>
</dbReference>
<evidence type="ECO:0000259" key="8">
    <source>
        <dbReference type="PROSITE" id="PS52019"/>
    </source>
</evidence>
<dbReference type="InterPro" id="IPR011032">
    <property type="entry name" value="GroES-like_sf"/>
</dbReference>
<dbReference type="SUPFAM" id="SSF53335">
    <property type="entry name" value="S-adenosyl-L-methionine-dependent methyltransferases"/>
    <property type="match status" value="1"/>
</dbReference>
<evidence type="ECO:0000259" key="7">
    <source>
        <dbReference type="PROSITE" id="PS52004"/>
    </source>
</evidence>
<dbReference type="Gene3D" id="3.40.50.150">
    <property type="entry name" value="Vaccinia Virus protein VP39"/>
    <property type="match status" value="1"/>
</dbReference>
<dbReference type="Gene3D" id="3.10.129.110">
    <property type="entry name" value="Polyketide synthase dehydratase"/>
    <property type="match status" value="1"/>
</dbReference>
<evidence type="ECO:0000256" key="3">
    <source>
        <dbReference type="ARBA" id="ARBA00022679"/>
    </source>
</evidence>
<dbReference type="InterPro" id="IPR014030">
    <property type="entry name" value="Ketoacyl_synth_N"/>
</dbReference>
<dbReference type="Pfam" id="PF21089">
    <property type="entry name" value="PKS_DH_N"/>
    <property type="match status" value="1"/>
</dbReference>
<protein>
    <recommendedName>
        <fullName evidence="11">Polyketide synthase</fullName>
    </recommendedName>
</protein>
<evidence type="ECO:0000256" key="2">
    <source>
        <dbReference type="ARBA" id="ARBA00022553"/>
    </source>
</evidence>
<dbReference type="SUPFAM" id="SSF53901">
    <property type="entry name" value="Thiolase-like"/>
    <property type="match status" value="1"/>
</dbReference>
<comment type="caution">
    <text evidence="9">The sequence shown here is derived from an EMBL/GenBank/DDBJ whole genome shotgun (WGS) entry which is preliminary data.</text>
</comment>
<dbReference type="SUPFAM" id="SSF51735">
    <property type="entry name" value="NAD(P)-binding Rossmann-fold domains"/>
    <property type="match status" value="2"/>
</dbReference>
<keyword evidence="2" id="KW-0597">Phosphoprotein</keyword>
<dbReference type="InterPro" id="IPR056501">
    <property type="entry name" value="NAD-bd_HRPKS_sdrA"/>
</dbReference>
<dbReference type="GO" id="GO:0004312">
    <property type="term" value="F:fatty acid synthase activity"/>
    <property type="evidence" value="ECO:0007669"/>
    <property type="project" value="TreeGrafter"/>
</dbReference>
<dbReference type="InterPro" id="IPR042104">
    <property type="entry name" value="PKS_dehydratase_sf"/>
</dbReference>
<feature type="domain" description="PKS/mFAS DH" evidence="8">
    <location>
        <begin position="960"/>
        <end position="1262"/>
    </location>
</feature>
<reference evidence="9" key="2">
    <citation type="submission" date="2020-05" db="EMBL/GenBank/DDBJ databases">
        <authorList>
            <person name="Kim H.-S."/>
            <person name="Proctor R.H."/>
            <person name="Brown D.W."/>
        </authorList>
    </citation>
    <scope>NUCLEOTIDE SEQUENCE</scope>
    <source>
        <strain evidence="9">NRRL 20472</strain>
    </source>
</reference>
<dbReference type="InterPro" id="IPR049900">
    <property type="entry name" value="PKS_mFAS_DH"/>
</dbReference>
<dbReference type="Pfam" id="PF08240">
    <property type="entry name" value="ADH_N"/>
    <property type="match status" value="1"/>
</dbReference>
<dbReference type="InterPro" id="IPR020843">
    <property type="entry name" value="ER"/>
</dbReference>
<dbReference type="InterPro" id="IPR013217">
    <property type="entry name" value="Methyltransf_12"/>
</dbReference>
<dbReference type="InterPro" id="IPR049551">
    <property type="entry name" value="PKS_DH_C"/>
</dbReference>
<dbReference type="InterPro" id="IPR016036">
    <property type="entry name" value="Malonyl_transacylase_ACP-bd"/>
</dbReference>
<dbReference type="GO" id="GO:0016491">
    <property type="term" value="F:oxidoreductase activity"/>
    <property type="evidence" value="ECO:0007669"/>
    <property type="project" value="UniProtKB-KW"/>
</dbReference>
<dbReference type="Gene3D" id="3.40.47.10">
    <property type="match status" value="1"/>
</dbReference>
<dbReference type="Pfam" id="PF02801">
    <property type="entry name" value="Ketoacyl-synt_C"/>
    <property type="match status" value="1"/>
</dbReference>
<dbReference type="InterPro" id="IPR020807">
    <property type="entry name" value="PKS_DH"/>
</dbReference>
<dbReference type="CDD" id="cd02440">
    <property type="entry name" value="AdoMet_MTases"/>
    <property type="match status" value="1"/>
</dbReference>
<dbReference type="InterPro" id="IPR049552">
    <property type="entry name" value="PKS_DH_N"/>
</dbReference>